<keyword evidence="11" id="KW-1185">Reference proteome</keyword>
<keyword evidence="5 9" id="KW-0812">Transmembrane</keyword>
<feature type="compositionally biased region" description="Low complexity" evidence="8">
    <location>
        <begin position="10"/>
        <end position="24"/>
    </location>
</feature>
<feature type="compositionally biased region" description="Low complexity" evidence="8">
    <location>
        <begin position="656"/>
        <end position="671"/>
    </location>
</feature>
<dbReference type="PANTHER" id="PTHR30047">
    <property type="entry name" value="HIGH-AFFINITY CHOLINE TRANSPORT PROTEIN-RELATED"/>
    <property type="match status" value="1"/>
</dbReference>
<feature type="transmembrane region" description="Helical" evidence="9">
    <location>
        <begin position="302"/>
        <end position="322"/>
    </location>
</feature>
<evidence type="ECO:0000256" key="5">
    <source>
        <dbReference type="ARBA" id="ARBA00022692"/>
    </source>
</evidence>
<dbReference type="PANTHER" id="PTHR30047:SF7">
    <property type="entry name" value="HIGH-AFFINITY CHOLINE TRANSPORT PROTEIN"/>
    <property type="match status" value="1"/>
</dbReference>
<feature type="transmembrane region" description="Helical" evidence="9">
    <location>
        <begin position="544"/>
        <end position="564"/>
    </location>
</feature>
<feature type="compositionally biased region" description="Acidic residues" evidence="8">
    <location>
        <begin position="638"/>
        <end position="655"/>
    </location>
</feature>
<keyword evidence="6 9" id="KW-1133">Transmembrane helix</keyword>
<evidence type="ECO:0000256" key="4">
    <source>
        <dbReference type="ARBA" id="ARBA00022475"/>
    </source>
</evidence>
<feature type="transmembrane region" description="Helical" evidence="9">
    <location>
        <begin position="261"/>
        <end position="282"/>
    </location>
</feature>
<dbReference type="GO" id="GO:0022857">
    <property type="term" value="F:transmembrane transporter activity"/>
    <property type="evidence" value="ECO:0007669"/>
    <property type="project" value="InterPro"/>
</dbReference>
<protein>
    <submittedName>
        <fullName evidence="10">BCCT family transporter</fullName>
    </submittedName>
</protein>
<reference evidence="10" key="1">
    <citation type="submission" date="2021-10" db="EMBL/GenBank/DDBJ databases">
        <title>Novel species in genus Arthrobacter.</title>
        <authorList>
            <person name="Liu Y."/>
        </authorList>
    </citation>
    <scope>NUCLEOTIDE SEQUENCE</scope>
    <source>
        <strain evidence="10">Zg-Y453</strain>
    </source>
</reference>
<feature type="transmembrane region" description="Helical" evidence="9">
    <location>
        <begin position="119"/>
        <end position="139"/>
    </location>
</feature>
<dbReference type="PROSITE" id="PS01303">
    <property type="entry name" value="BCCT"/>
    <property type="match status" value="1"/>
</dbReference>
<feature type="transmembrane region" description="Helical" evidence="9">
    <location>
        <begin position="391"/>
        <end position="411"/>
    </location>
</feature>
<organism evidence="10 11">
    <name type="scientific">Arthrobacter caoxuetaonis</name>
    <dbReference type="NCBI Taxonomy" id="2886935"/>
    <lineage>
        <taxon>Bacteria</taxon>
        <taxon>Bacillati</taxon>
        <taxon>Actinomycetota</taxon>
        <taxon>Actinomycetes</taxon>
        <taxon>Micrococcales</taxon>
        <taxon>Micrococcaceae</taxon>
        <taxon>Arthrobacter</taxon>
    </lineage>
</organism>
<dbReference type="Proteomes" id="UP001139158">
    <property type="component" value="Unassembled WGS sequence"/>
</dbReference>
<accession>A0A9X1MEX3</accession>
<comment type="caution">
    <text evidence="10">The sequence shown here is derived from an EMBL/GenBank/DDBJ whole genome shotgun (WGS) entry which is preliminary data.</text>
</comment>
<evidence type="ECO:0000256" key="9">
    <source>
        <dbReference type="SAM" id="Phobius"/>
    </source>
</evidence>
<sequence>MATPPSSRHQAPSAQPSGSGAAGPPNGPGTRGETSLKASISQRAARALRRDKKEYPHDTHPGLVPGIAVDEQRVRYGTDPLVFGVAAVLILGFVAWGVFSTESLKSISDVALGWVVTNTGWLFSSLIAVILVFMLFVGFSRYGKIPLGVDGEKPEYSTFSWVAMMFSAGIGIGLFFFGPYEPLTYFMTPNPGEAAAETTVALHKAMAQSYFHWGLNAWAIYALVGAAVAYGSFRRGRVPLMSAIFTPLLGRRKTEGVAGRLIDMFAIVATLFGTAASLGIGALQIGRGVEIISGIGKLPNAVLIGIIAIMTAAFIASAVSGIGKGIRWLSNINISLALVLVAFIFLTGPTLFLLNLIPSSLAEYLSDLLHLMSKGPSWGAEAADFSANWTVFYWAWWISWSPFVGIFLARISRGRTLREYVQYVLVVPTLVSVIAFGVFGGTAIWMRMQGMDISADSAPEALFFQVLDGLPLSTITPILAMFCIAIFFITSADSASLVMGSLSQRGKPDPDRKVTVFWGLAMMGIAVVMLLVGGNQALSGLQNLIIVSALPFAVILLLMMVALIRDLQTDPMIIRREYATAALENAVRAGIDEHGDDFAFTVEKTAHGQGAGADFDSHDRTVTEWYQRTDEDGKPVEYDYESGEYADGWTSEDDSAAAAESAAESGAGNADSDQDGGSGAAGDHRSAPVG</sequence>
<comment type="similarity">
    <text evidence="2">Belongs to the BCCT transporter (TC 2.A.15) family.</text>
</comment>
<evidence type="ECO:0000256" key="3">
    <source>
        <dbReference type="ARBA" id="ARBA00022448"/>
    </source>
</evidence>
<dbReference type="AlphaFoldDB" id="A0A9X1MEX3"/>
<evidence type="ECO:0000256" key="7">
    <source>
        <dbReference type="ARBA" id="ARBA00023136"/>
    </source>
</evidence>
<evidence type="ECO:0000256" key="8">
    <source>
        <dbReference type="SAM" id="MobiDB-lite"/>
    </source>
</evidence>
<evidence type="ECO:0000256" key="2">
    <source>
        <dbReference type="ARBA" id="ARBA00005658"/>
    </source>
</evidence>
<dbReference type="GO" id="GO:0005886">
    <property type="term" value="C:plasma membrane"/>
    <property type="evidence" value="ECO:0007669"/>
    <property type="project" value="UniProtKB-SubCell"/>
</dbReference>
<feature type="transmembrane region" description="Helical" evidence="9">
    <location>
        <begin position="81"/>
        <end position="99"/>
    </location>
</feature>
<feature type="transmembrane region" description="Helical" evidence="9">
    <location>
        <begin position="159"/>
        <end position="180"/>
    </location>
</feature>
<keyword evidence="7 9" id="KW-0472">Membrane</keyword>
<dbReference type="EMBL" id="JAJFZV010000014">
    <property type="protein sequence ID" value="MCC3298763.1"/>
    <property type="molecule type" value="Genomic_DNA"/>
</dbReference>
<feature type="region of interest" description="Disordered" evidence="8">
    <location>
        <begin position="629"/>
        <end position="690"/>
    </location>
</feature>
<dbReference type="NCBIfam" id="TIGR00842">
    <property type="entry name" value="bcct"/>
    <property type="match status" value="1"/>
</dbReference>
<feature type="transmembrane region" description="Helical" evidence="9">
    <location>
        <begin position="514"/>
        <end position="532"/>
    </location>
</feature>
<evidence type="ECO:0000313" key="10">
    <source>
        <dbReference type="EMBL" id="MCC3298763.1"/>
    </source>
</evidence>
<keyword evidence="4" id="KW-1003">Cell membrane</keyword>
<keyword evidence="3" id="KW-0813">Transport</keyword>
<dbReference type="RefSeq" id="WP_227896629.1">
    <property type="nucleotide sequence ID" value="NZ_CP099466.1"/>
</dbReference>
<comment type="subcellular location">
    <subcellularLocation>
        <location evidence="1">Cell membrane</location>
        <topology evidence="1">Multi-pass membrane protein</topology>
    </subcellularLocation>
</comment>
<dbReference type="InterPro" id="IPR000060">
    <property type="entry name" value="BCCT_transptr"/>
</dbReference>
<feature type="transmembrane region" description="Helical" evidence="9">
    <location>
        <begin position="334"/>
        <end position="357"/>
    </location>
</feature>
<feature type="transmembrane region" description="Helical" evidence="9">
    <location>
        <begin position="210"/>
        <end position="233"/>
    </location>
</feature>
<dbReference type="Pfam" id="PF02028">
    <property type="entry name" value="BCCT"/>
    <property type="match status" value="1"/>
</dbReference>
<proteinExistence type="inferred from homology"/>
<gene>
    <name evidence="10" type="ORF">LJ757_13255</name>
</gene>
<feature type="transmembrane region" description="Helical" evidence="9">
    <location>
        <begin position="423"/>
        <end position="446"/>
    </location>
</feature>
<evidence type="ECO:0000256" key="6">
    <source>
        <dbReference type="ARBA" id="ARBA00022989"/>
    </source>
</evidence>
<dbReference type="InterPro" id="IPR018093">
    <property type="entry name" value="BCCT_CS"/>
</dbReference>
<feature type="transmembrane region" description="Helical" evidence="9">
    <location>
        <begin position="478"/>
        <end position="502"/>
    </location>
</feature>
<feature type="compositionally biased region" description="Polar residues" evidence="8">
    <location>
        <begin position="32"/>
        <end position="42"/>
    </location>
</feature>
<name>A0A9X1MEX3_9MICC</name>
<evidence type="ECO:0000313" key="11">
    <source>
        <dbReference type="Proteomes" id="UP001139158"/>
    </source>
</evidence>
<evidence type="ECO:0000256" key="1">
    <source>
        <dbReference type="ARBA" id="ARBA00004651"/>
    </source>
</evidence>
<feature type="region of interest" description="Disordered" evidence="8">
    <location>
        <begin position="1"/>
        <end position="42"/>
    </location>
</feature>